<evidence type="ECO:0000256" key="1">
    <source>
        <dbReference type="SAM" id="Phobius"/>
    </source>
</evidence>
<evidence type="ECO:0000313" key="3">
    <source>
        <dbReference type="EMBL" id="SIT34745.1"/>
    </source>
</evidence>
<feature type="transmembrane region" description="Helical" evidence="1">
    <location>
        <begin position="67"/>
        <end position="84"/>
    </location>
</feature>
<keyword evidence="1" id="KW-0472">Membrane</keyword>
<proteinExistence type="predicted"/>
<name>A0A1N7RI38_9BACT</name>
<keyword evidence="1" id="KW-0812">Transmembrane</keyword>
<sequence length="301" mass="34687">MASDEKYSTAKNFIAELAGILTIIPLAPFICRYIPPVMIGQWNFDLVAAVLIAIAVVRVILWLVKPLIIPAFLVVLAVLTYNQVNDKYAFPEIINDYKTLAYQNWMIREEKQPDGLSINPRSFGNPLNKTSQLIKARVTTTDSVVRNFAVKHSLESFDDYETKYGMLTRYLSVFQYINTRFKYVPDSQRDEYFATPRETILNGMGGDCDDHAILMASCLMSIGARCRLVIIRGHMYPELFCGDKAGYDLMQQAVIQFFDKEQIDKIYYHEHDNEYWINLDYTARHPGGRYLNDDVRMVIDL</sequence>
<protein>
    <recommendedName>
        <fullName evidence="2">Transglutaminase-like domain-containing protein</fullName>
    </recommendedName>
</protein>
<dbReference type="AlphaFoldDB" id="A0A1N7RI38"/>
<keyword evidence="4" id="KW-1185">Reference proteome</keyword>
<dbReference type="OrthoDB" id="1523787at2"/>
<dbReference type="EMBL" id="FTOR01000018">
    <property type="protein sequence ID" value="SIT34745.1"/>
    <property type="molecule type" value="Genomic_DNA"/>
</dbReference>
<feature type="transmembrane region" description="Helical" evidence="1">
    <location>
        <begin position="12"/>
        <end position="30"/>
    </location>
</feature>
<gene>
    <name evidence="3" type="ORF">SAMN05421788_11877</name>
</gene>
<dbReference type="InterPro" id="IPR002931">
    <property type="entry name" value="Transglutaminase-like"/>
</dbReference>
<dbReference type="InterPro" id="IPR038765">
    <property type="entry name" value="Papain-like_cys_pep_sf"/>
</dbReference>
<dbReference type="STRING" id="477680.SAMN05421788_11877"/>
<dbReference type="Pfam" id="PF01841">
    <property type="entry name" value="Transglut_core"/>
    <property type="match status" value="1"/>
</dbReference>
<reference evidence="4" key="1">
    <citation type="submission" date="2017-01" db="EMBL/GenBank/DDBJ databases">
        <authorList>
            <person name="Varghese N."/>
            <person name="Submissions S."/>
        </authorList>
    </citation>
    <scope>NUCLEOTIDE SEQUENCE [LARGE SCALE GENOMIC DNA]</scope>
    <source>
        <strain evidence="4">DSM 21054</strain>
    </source>
</reference>
<accession>A0A1N7RI38</accession>
<dbReference type="SUPFAM" id="SSF54001">
    <property type="entry name" value="Cysteine proteinases"/>
    <property type="match status" value="1"/>
</dbReference>
<evidence type="ECO:0000259" key="2">
    <source>
        <dbReference type="Pfam" id="PF01841"/>
    </source>
</evidence>
<evidence type="ECO:0000313" key="4">
    <source>
        <dbReference type="Proteomes" id="UP000186917"/>
    </source>
</evidence>
<feature type="domain" description="Transglutaminase-like" evidence="2">
    <location>
        <begin position="169"/>
        <end position="257"/>
    </location>
</feature>
<keyword evidence="1" id="KW-1133">Transmembrane helix</keyword>
<feature type="transmembrane region" description="Helical" evidence="1">
    <location>
        <begin position="42"/>
        <end position="61"/>
    </location>
</feature>
<organism evidence="3 4">
    <name type="scientific">Filimonas lacunae</name>
    <dbReference type="NCBI Taxonomy" id="477680"/>
    <lineage>
        <taxon>Bacteria</taxon>
        <taxon>Pseudomonadati</taxon>
        <taxon>Bacteroidota</taxon>
        <taxon>Chitinophagia</taxon>
        <taxon>Chitinophagales</taxon>
        <taxon>Chitinophagaceae</taxon>
        <taxon>Filimonas</taxon>
    </lineage>
</organism>
<dbReference type="Gene3D" id="3.10.620.30">
    <property type="match status" value="1"/>
</dbReference>
<dbReference type="Proteomes" id="UP000186917">
    <property type="component" value="Unassembled WGS sequence"/>
</dbReference>